<name>A0A812UT92_SYMPI</name>
<evidence type="ECO:0000313" key="2">
    <source>
        <dbReference type="EMBL" id="CAE7597460.1"/>
    </source>
</evidence>
<evidence type="ECO:0000256" key="1">
    <source>
        <dbReference type="SAM" id="Phobius"/>
    </source>
</evidence>
<dbReference type="EMBL" id="CAJNIZ010040002">
    <property type="protein sequence ID" value="CAE7597460.1"/>
    <property type="molecule type" value="Genomic_DNA"/>
</dbReference>
<keyword evidence="1" id="KW-1133">Transmembrane helix</keyword>
<organism evidence="2 3">
    <name type="scientific">Symbiodinium pilosum</name>
    <name type="common">Dinoflagellate</name>
    <dbReference type="NCBI Taxonomy" id="2952"/>
    <lineage>
        <taxon>Eukaryota</taxon>
        <taxon>Sar</taxon>
        <taxon>Alveolata</taxon>
        <taxon>Dinophyceae</taxon>
        <taxon>Suessiales</taxon>
        <taxon>Symbiodiniaceae</taxon>
        <taxon>Symbiodinium</taxon>
    </lineage>
</organism>
<keyword evidence="3" id="KW-1185">Reference proteome</keyword>
<comment type="caution">
    <text evidence="2">The sequence shown here is derived from an EMBL/GenBank/DDBJ whole genome shotgun (WGS) entry which is preliminary data.</text>
</comment>
<evidence type="ECO:0000313" key="3">
    <source>
        <dbReference type="Proteomes" id="UP000649617"/>
    </source>
</evidence>
<feature type="non-terminal residue" evidence="2">
    <location>
        <position position="99"/>
    </location>
</feature>
<sequence length="99" mass="11179">MDGVFNLLLTQVELLAAGGGVTTPMLCLLFFLGLHWLLTLHMPLTSRSQQGPGKDAPKRDEDFEKHLMEEQGRVLAQSWKTACYYVVHLHVTLILVLIY</sequence>
<dbReference type="AlphaFoldDB" id="A0A812UT92"/>
<feature type="transmembrane region" description="Helical" evidence="1">
    <location>
        <begin position="14"/>
        <end position="38"/>
    </location>
</feature>
<proteinExistence type="predicted"/>
<gene>
    <name evidence="2" type="ORF">SPIL2461_LOCUS15881</name>
</gene>
<keyword evidence="1" id="KW-0812">Transmembrane</keyword>
<reference evidence="2" key="1">
    <citation type="submission" date="2021-02" db="EMBL/GenBank/DDBJ databases">
        <authorList>
            <person name="Dougan E. K."/>
            <person name="Rhodes N."/>
            <person name="Thang M."/>
            <person name="Chan C."/>
        </authorList>
    </citation>
    <scope>NUCLEOTIDE SEQUENCE</scope>
</reference>
<keyword evidence="1" id="KW-0472">Membrane</keyword>
<dbReference type="Proteomes" id="UP000649617">
    <property type="component" value="Unassembled WGS sequence"/>
</dbReference>
<accession>A0A812UT92</accession>
<protein>
    <submittedName>
        <fullName evidence="2">Uncharacterized protein</fullName>
    </submittedName>
</protein>